<dbReference type="PANTHER" id="PTHR23159">
    <property type="entry name" value="CENTROSOMAL PROTEIN 2"/>
    <property type="match status" value="1"/>
</dbReference>
<evidence type="ECO:0000313" key="5">
    <source>
        <dbReference type="WBParaSite" id="TASK_0000681301-mRNA-1"/>
    </source>
</evidence>
<dbReference type="OrthoDB" id="6351660at2759"/>
<dbReference type="AlphaFoldDB" id="A0A158R983"/>
<keyword evidence="1" id="KW-0175">Coiled coil</keyword>
<dbReference type="WBParaSite" id="TASK_0000681301-mRNA-1">
    <property type="protein sequence ID" value="TASK_0000681301-mRNA-1"/>
    <property type="gene ID" value="TASK_0000681301"/>
</dbReference>
<feature type="compositionally biased region" description="Polar residues" evidence="2">
    <location>
        <begin position="250"/>
        <end position="268"/>
    </location>
</feature>
<reference evidence="3 4" key="2">
    <citation type="submission" date="2018-11" db="EMBL/GenBank/DDBJ databases">
        <authorList>
            <consortium name="Pathogen Informatics"/>
        </authorList>
    </citation>
    <scope>NUCLEOTIDE SEQUENCE [LARGE SCALE GENOMIC DNA]</scope>
</reference>
<feature type="region of interest" description="Disordered" evidence="2">
    <location>
        <begin position="245"/>
        <end position="277"/>
    </location>
</feature>
<dbReference type="EMBL" id="UYRS01018540">
    <property type="protein sequence ID" value="VDK37371.1"/>
    <property type="molecule type" value="Genomic_DNA"/>
</dbReference>
<accession>A0A158R983</accession>
<evidence type="ECO:0000256" key="1">
    <source>
        <dbReference type="SAM" id="Coils"/>
    </source>
</evidence>
<feature type="coiled-coil region" evidence="1">
    <location>
        <begin position="402"/>
        <end position="531"/>
    </location>
</feature>
<evidence type="ECO:0000313" key="3">
    <source>
        <dbReference type="EMBL" id="VDK37371.1"/>
    </source>
</evidence>
<evidence type="ECO:0000313" key="4">
    <source>
        <dbReference type="Proteomes" id="UP000282613"/>
    </source>
</evidence>
<feature type="coiled-coil region" evidence="1">
    <location>
        <begin position="207"/>
        <end position="241"/>
    </location>
</feature>
<proteinExistence type="predicted"/>
<gene>
    <name evidence="3" type="ORF">TASK_LOCUS6814</name>
</gene>
<organism evidence="5">
    <name type="scientific">Taenia asiatica</name>
    <name type="common">Asian tapeworm</name>
    <dbReference type="NCBI Taxonomy" id="60517"/>
    <lineage>
        <taxon>Eukaryota</taxon>
        <taxon>Metazoa</taxon>
        <taxon>Spiralia</taxon>
        <taxon>Lophotrochozoa</taxon>
        <taxon>Platyhelminthes</taxon>
        <taxon>Cestoda</taxon>
        <taxon>Eucestoda</taxon>
        <taxon>Cyclophyllidea</taxon>
        <taxon>Taeniidae</taxon>
        <taxon>Taenia</taxon>
    </lineage>
</organism>
<feature type="coiled-coil region" evidence="1">
    <location>
        <begin position="713"/>
        <end position="763"/>
    </location>
</feature>
<feature type="coiled-coil region" evidence="1">
    <location>
        <begin position="638"/>
        <end position="672"/>
    </location>
</feature>
<protein>
    <submittedName>
        <fullName evidence="5">CEP209_CC5 domain-containing protein</fullName>
    </submittedName>
</protein>
<name>A0A158R983_TAEAS</name>
<reference evidence="5" key="1">
    <citation type="submission" date="2016-04" db="UniProtKB">
        <authorList>
            <consortium name="WormBaseParasite"/>
        </authorList>
    </citation>
    <scope>IDENTIFICATION</scope>
</reference>
<dbReference type="Proteomes" id="UP000282613">
    <property type="component" value="Unassembled WGS sequence"/>
</dbReference>
<evidence type="ECO:0000256" key="2">
    <source>
        <dbReference type="SAM" id="MobiDB-lite"/>
    </source>
</evidence>
<dbReference type="PANTHER" id="PTHR23159:SF31">
    <property type="entry name" value="CENTROSOME-ASSOCIATED PROTEIN CEP250 ISOFORM X1"/>
    <property type="match status" value="1"/>
</dbReference>
<sequence length="868" mass="97522">MAGLFDFTLAYASFLTGFIGLVFLLPSSLRFSSAQSSLTRSILLADNCLTFPPVTAICASQIVTMVQELQSQNQLATSQSDINRLEDLIHKLVAKSAEKDKKSTLVDSVSSPARGTLLKKVTALKKERDDLYKRLKHLENERTDPHNQVACQNDLFERTSAIVNSVERYGIDGNSDSKFFRWRPLVLNNGAPEYKFLLQPIGQKEKIDHLEGLTRRQERQIEKLEAEKMHLLETLKEKEAAWKDSVHMSPANSKASDTETRGVQTDSPETSDFDSLGDELQETKSLLSKVRSQMIPLKSQHVIELAKLHAKERSSPPRMLKAPSPAPTNDAEILHRLSDLEANLCGQVEAHSSKLEATLEEILRLREESSQDDKEVVMTCVSDLKATLQNRDEQIQELVSAVQASKDQATSAMEECTELRKELEKRRVEVQKAQKELEKLRRTQSATREQTNKTEVEELSKKVKSLTAQLEKKNEIHQRLNSRISQVESANSKLLTEIHTKKVSTIDKGFVNQLTERIRKLEVENAKLRAPTAVQNFTSADNNYAEATGEVQRLSEKDAKIILKQLSLVQRERDAARKQLLKTDANLKRTEKHNRLLLNRLKLQPSQDGYLRRAMSTPTNIFNAPSKGLAPSQLRDELNSAREDNAKLKIHSAKLEASTAKLEEQLQLLKMTRPYSPSLDKADTMVKGKPPSRTTGKTAAELEVLLLKMKSILDRTLAENTRLKRLLTRATNRMSLQSLQAENQRLRERLEQAEDATSAALAEHRIESDKSIAHLTSEYDKLRAQLLKASFPSQLLHSPLEVFGSNFCGPSRYLHSCPPVISQPSPFLIFYALCLLPLAIPCSFLPSAVLPASTFCCCLPEATMNCAV</sequence>
<keyword evidence="4" id="KW-1185">Reference proteome</keyword>